<evidence type="ECO:0000313" key="2">
    <source>
        <dbReference type="EMBL" id="BAK36724.1"/>
    </source>
</evidence>
<gene>
    <name evidence="2" type="ordered locus">MLP_37100</name>
</gene>
<reference evidence="2 3" key="1">
    <citation type="submission" date="2011-05" db="EMBL/GenBank/DDBJ databases">
        <title>Whole genome sequence of Microlunatus phosphovorus NM-1.</title>
        <authorList>
            <person name="Hosoyama A."/>
            <person name="Sasaki K."/>
            <person name="Harada T."/>
            <person name="Igarashi R."/>
            <person name="Kawakoshi A."/>
            <person name="Sasagawa M."/>
            <person name="Fukada J."/>
            <person name="Nakamura S."/>
            <person name="Katano Y."/>
            <person name="Hanada S."/>
            <person name="Kamagata Y."/>
            <person name="Nakamura N."/>
            <person name="Yamazaki S."/>
            <person name="Fujita N."/>
        </authorList>
    </citation>
    <scope>NUCLEOTIDE SEQUENCE [LARGE SCALE GENOMIC DNA]</scope>
    <source>
        <strain evidence="3">ATCC 700054 / DSM 10555 / JCM 9379 / NBRC 101784 / NCIMB 13414 / VKM Ac-1990 / NM-1</strain>
    </source>
</reference>
<organism evidence="2 3">
    <name type="scientific">Microlunatus phosphovorus (strain ATCC 700054 / DSM 10555 / JCM 9379 / NBRC 101784 / NCIMB 13414 / VKM Ac-1990 / NM-1)</name>
    <dbReference type="NCBI Taxonomy" id="1032480"/>
    <lineage>
        <taxon>Bacteria</taxon>
        <taxon>Bacillati</taxon>
        <taxon>Actinomycetota</taxon>
        <taxon>Actinomycetes</taxon>
        <taxon>Propionibacteriales</taxon>
        <taxon>Propionibacteriaceae</taxon>
        <taxon>Microlunatus</taxon>
    </lineage>
</organism>
<keyword evidence="3" id="KW-1185">Reference proteome</keyword>
<evidence type="ECO:0000313" key="3">
    <source>
        <dbReference type="Proteomes" id="UP000007947"/>
    </source>
</evidence>
<dbReference type="AlphaFoldDB" id="F5XP84"/>
<protein>
    <submittedName>
        <fullName evidence="2">Uncharacterized protein</fullName>
    </submittedName>
</protein>
<accession>F5XP84</accession>
<feature type="region of interest" description="Disordered" evidence="1">
    <location>
        <begin position="1"/>
        <end position="44"/>
    </location>
</feature>
<dbReference type="KEGG" id="mph:MLP_37100"/>
<dbReference type="EMBL" id="AP012204">
    <property type="protein sequence ID" value="BAK36724.1"/>
    <property type="molecule type" value="Genomic_DNA"/>
</dbReference>
<dbReference type="HOGENOM" id="CLU_2771287_0_0_11"/>
<sequence>MRLVPSPSPGGAGPGRGGRWRPRSQRPCRPHQPPRYSHDVNPESPEAVLMTVRSLRRPRCHLCDTLAVT</sequence>
<proteinExistence type="predicted"/>
<name>F5XP84_MICPN</name>
<dbReference type="Proteomes" id="UP000007947">
    <property type="component" value="Chromosome"/>
</dbReference>
<evidence type="ECO:0000256" key="1">
    <source>
        <dbReference type="SAM" id="MobiDB-lite"/>
    </source>
</evidence>
<feature type="compositionally biased region" description="Basic residues" evidence="1">
    <location>
        <begin position="18"/>
        <end position="29"/>
    </location>
</feature>